<feature type="coiled-coil region" evidence="1">
    <location>
        <begin position="421"/>
        <end position="448"/>
    </location>
</feature>
<reference evidence="2 3" key="1">
    <citation type="journal article" date="2024" name="G3 (Bethesda)">
        <title>Genome assembly of Hibiscus sabdariffa L. provides insights into metabolisms of medicinal natural products.</title>
        <authorList>
            <person name="Kim T."/>
        </authorList>
    </citation>
    <scope>NUCLEOTIDE SEQUENCE [LARGE SCALE GENOMIC DNA]</scope>
    <source>
        <strain evidence="2">TK-2024</strain>
        <tissue evidence="2">Old leaves</tissue>
    </source>
</reference>
<protein>
    <recommendedName>
        <fullName evidence="4">DUF4283 domain-containing protein</fullName>
    </recommendedName>
</protein>
<dbReference type="EMBL" id="JBBPBN010000048">
    <property type="protein sequence ID" value="KAK8994115.1"/>
    <property type="molecule type" value="Genomic_DNA"/>
</dbReference>
<evidence type="ECO:0008006" key="4">
    <source>
        <dbReference type="Google" id="ProtNLM"/>
    </source>
</evidence>
<name>A0ABR2Q093_9ROSI</name>
<comment type="caution">
    <text evidence="2">The sequence shown here is derived from an EMBL/GenBank/DDBJ whole genome shotgun (WGS) entry which is preliminary data.</text>
</comment>
<sequence>MPIETLQDKENQQSVHSVNGVVYDENIKILKNCMVGWSYKFFTVESLARKLCEDGLRYISIMRLAGSAFLLMFMNKERLDKAKSEYKESLHSLFKKLSLWSEDVVACNRQIWIACQGIPVHAWSEETFKNIASIWGELISVDENTIKPTSFSRANIHILTNNFDRLNEEILFSVDSKSYRVRIFEFEPSIKPILLWYEGGASSDDVKSRGSSSESSEAMLKSGVNVHSATGLGRWKVDFRSLLSLSEPAVVQVGVVNSERAGDSVPEGDAPRDLSLEPSNMSAICVDVVNVVGTSPAGTIMYNDENPKELRVDRAALISARKIDLGVKIGETHLSPKLMNRHVFPYVTSNDVDEEFSSNHYSLDQALEDVSGMGLGKQETWAEKANRANSASTLFPEMQDLYRKSTRKYRSLLELQDNALSVKEKKRRDHAIERNKRLEKEKTSLEVEATSPTNSDIARKKILTRSTRNTLALGKHYGIEFIDDENEILKDFVAAEMQEK</sequence>
<dbReference type="Proteomes" id="UP001396334">
    <property type="component" value="Unassembled WGS sequence"/>
</dbReference>
<accession>A0ABR2Q093</accession>
<proteinExistence type="predicted"/>
<keyword evidence="1" id="KW-0175">Coiled coil</keyword>
<evidence type="ECO:0000313" key="3">
    <source>
        <dbReference type="Proteomes" id="UP001396334"/>
    </source>
</evidence>
<gene>
    <name evidence="2" type="ORF">V6N11_008321</name>
</gene>
<dbReference type="PANTHER" id="PTHR34427">
    <property type="entry name" value="DUF4283 DOMAIN PROTEIN"/>
    <property type="match status" value="1"/>
</dbReference>
<evidence type="ECO:0000313" key="2">
    <source>
        <dbReference type="EMBL" id="KAK8994115.1"/>
    </source>
</evidence>
<organism evidence="2 3">
    <name type="scientific">Hibiscus sabdariffa</name>
    <name type="common">roselle</name>
    <dbReference type="NCBI Taxonomy" id="183260"/>
    <lineage>
        <taxon>Eukaryota</taxon>
        <taxon>Viridiplantae</taxon>
        <taxon>Streptophyta</taxon>
        <taxon>Embryophyta</taxon>
        <taxon>Tracheophyta</taxon>
        <taxon>Spermatophyta</taxon>
        <taxon>Magnoliopsida</taxon>
        <taxon>eudicotyledons</taxon>
        <taxon>Gunneridae</taxon>
        <taxon>Pentapetalae</taxon>
        <taxon>rosids</taxon>
        <taxon>malvids</taxon>
        <taxon>Malvales</taxon>
        <taxon>Malvaceae</taxon>
        <taxon>Malvoideae</taxon>
        <taxon>Hibiscus</taxon>
    </lineage>
</organism>
<dbReference type="PANTHER" id="PTHR34427:SF5">
    <property type="entry name" value="DUF4283 DOMAIN-CONTAINING PROTEIN"/>
    <property type="match status" value="1"/>
</dbReference>
<evidence type="ECO:0000256" key="1">
    <source>
        <dbReference type="SAM" id="Coils"/>
    </source>
</evidence>
<keyword evidence="3" id="KW-1185">Reference proteome</keyword>